<proteinExistence type="predicted"/>
<dbReference type="Proteomes" id="UP000053890">
    <property type="component" value="Unassembled WGS sequence"/>
</dbReference>
<dbReference type="PANTHER" id="PTHR41677">
    <property type="entry name" value="YALI0B19030P"/>
    <property type="match status" value="1"/>
</dbReference>
<dbReference type="OMA" id="CVLMMSD"/>
<keyword evidence="3" id="KW-1185">Reference proteome</keyword>
<dbReference type="GeneID" id="28978617"/>
<protein>
    <recommendedName>
        <fullName evidence="4">Fe2OG dioxygenase domain-containing protein</fullName>
    </recommendedName>
</protein>
<evidence type="ECO:0000313" key="2">
    <source>
        <dbReference type="EMBL" id="KPV72263.1"/>
    </source>
</evidence>
<organism evidence="2 3">
    <name type="scientific">Rhodotorula graminis (strain WP1)</name>
    <dbReference type="NCBI Taxonomy" id="578459"/>
    <lineage>
        <taxon>Eukaryota</taxon>
        <taxon>Fungi</taxon>
        <taxon>Dikarya</taxon>
        <taxon>Basidiomycota</taxon>
        <taxon>Pucciniomycotina</taxon>
        <taxon>Microbotryomycetes</taxon>
        <taxon>Sporidiobolales</taxon>
        <taxon>Sporidiobolaceae</taxon>
        <taxon>Rhodotorula</taxon>
    </lineage>
</organism>
<dbReference type="EMBL" id="KQ474088">
    <property type="protein sequence ID" value="KPV72263.1"/>
    <property type="molecule type" value="Genomic_DNA"/>
</dbReference>
<name>A0A0P9EKP7_RHOGW</name>
<evidence type="ECO:0008006" key="4">
    <source>
        <dbReference type="Google" id="ProtNLM"/>
    </source>
</evidence>
<dbReference type="PANTHER" id="PTHR41677:SF1">
    <property type="entry name" value="FE2OG DIOXYGENASE DOMAIN-CONTAINING PROTEIN"/>
    <property type="match status" value="1"/>
</dbReference>
<sequence>MAELALDGGISPVGVTAPFPLFSREAVTELRREILSEEVLDKYTVSSYISAFQGREYPQHVAPFVHAAWTSPEVLAAVSDAAGIDLVPVMDLELGHVNYQLAQPGRDGFLNTPHEPWAQPSAPEDQRRRAQELADADKGEGATNVMFHHDSYPFVCVLMLSDCENMIGGETALRTGDGRIVKARGPSVGSCVVMQGRHISHAALRAYGVGERITMVTSFRARDPMVHDGSVLSTIHPVSKANRLNYQWSMYRLKLLSERFAVMASQLEKKKELLPADDDDDGRGGSEVVNVEEMSQWIDEQVSYLANTKMQLMQ</sequence>
<feature type="region of interest" description="Disordered" evidence="1">
    <location>
        <begin position="109"/>
        <end position="132"/>
    </location>
</feature>
<reference evidence="2 3" key="1">
    <citation type="journal article" date="2015" name="Front. Microbiol.">
        <title>Genome sequence of the plant growth promoting endophytic yeast Rhodotorula graminis WP1.</title>
        <authorList>
            <person name="Firrincieli A."/>
            <person name="Otillar R."/>
            <person name="Salamov A."/>
            <person name="Schmutz J."/>
            <person name="Khan Z."/>
            <person name="Redman R.S."/>
            <person name="Fleck N.D."/>
            <person name="Lindquist E."/>
            <person name="Grigoriev I.V."/>
            <person name="Doty S.L."/>
        </authorList>
    </citation>
    <scope>NUCLEOTIDE SEQUENCE [LARGE SCALE GENOMIC DNA]</scope>
    <source>
        <strain evidence="2 3">WP1</strain>
    </source>
</reference>
<dbReference type="STRING" id="578459.A0A0P9EKP7"/>
<dbReference type="RefSeq" id="XP_018268312.1">
    <property type="nucleotide sequence ID" value="XM_018418169.1"/>
</dbReference>
<dbReference type="OrthoDB" id="10256055at2759"/>
<evidence type="ECO:0000256" key="1">
    <source>
        <dbReference type="SAM" id="MobiDB-lite"/>
    </source>
</evidence>
<evidence type="ECO:0000313" key="3">
    <source>
        <dbReference type="Proteomes" id="UP000053890"/>
    </source>
</evidence>
<dbReference type="AlphaFoldDB" id="A0A0P9EKP7"/>
<gene>
    <name evidence="2" type="ORF">RHOBADRAFT_56076</name>
</gene>
<accession>A0A0P9EKP7</accession>